<keyword evidence="7" id="KW-0333">Golgi apparatus</keyword>
<dbReference type="GO" id="GO:1990538">
    <property type="term" value="F:xylan O-acetyltransferase activity"/>
    <property type="evidence" value="ECO:0007669"/>
    <property type="project" value="UniProtKB-ARBA"/>
</dbReference>
<evidence type="ECO:0000256" key="8">
    <source>
        <dbReference type="ARBA" id="ARBA00023136"/>
    </source>
</evidence>
<dbReference type="Proteomes" id="UP000515123">
    <property type="component" value="Linkage group 11"/>
</dbReference>
<evidence type="ECO:0000256" key="3">
    <source>
        <dbReference type="ARBA" id="ARBA00022679"/>
    </source>
</evidence>
<dbReference type="Pfam" id="PF14416">
    <property type="entry name" value="PMR5N"/>
    <property type="match status" value="1"/>
</dbReference>
<dbReference type="InterPro" id="IPR029962">
    <property type="entry name" value="TBL"/>
</dbReference>
<dbReference type="RefSeq" id="XP_020098213.1">
    <property type="nucleotide sequence ID" value="XM_020242624.1"/>
</dbReference>
<evidence type="ECO:0000313" key="12">
    <source>
        <dbReference type="Proteomes" id="UP000515123"/>
    </source>
</evidence>
<keyword evidence="6 9" id="KW-1133">Transmembrane helix</keyword>
<gene>
    <name evidence="13" type="primary">LOC109716988</name>
</gene>
<name>A0A6P5FXH5_ANACO</name>
<evidence type="ECO:0000256" key="4">
    <source>
        <dbReference type="ARBA" id="ARBA00022692"/>
    </source>
</evidence>
<comment type="subcellular location">
    <subcellularLocation>
        <location evidence="1">Golgi apparatus membrane</location>
        <topology evidence="1">Single-pass type II membrane protein</topology>
    </subcellularLocation>
</comment>
<dbReference type="PANTHER" id="PTHR32285:SF324">
    <property type="entry name" value="PROTEIN TRICHOME BIREFRINGENCE-LIKE 25"/>
    <property type="match status" value="1"/>
</dbReference>
<evidence type="ECO:0000259" key="11">
    <source>
        <dbReference type="Pfam" id="PF14416"/>
    </source>
</evidence>
<protein>
    <submittedName>
        <fullName evidence="13">Protein trichome birefringence-like 26 isoform X1</fullName>
    </submittedName>
</protein>
<evidence type="ECO:0000259" key="10">
    <source>
        <dbReference type="Pfam" id="PF13839"/>
    </source>
</evidence>
<feature type="transmembrane region" description="Helical" evidence="9">
    <location>
        <begin position="12"/>
        <end position="38"/>
    </location>
</feature>
<comment type="similarity">
    <text evidence="2">Belongs to the PC-esterase family. TBL subfamily.</text>
</comment>
<dbReference type="GeneID" id="109716988"/>
<dbReference type="PANTHER" id="PTHR32285">
    <property type="entry name" value="PROTEIN TRICHOME BIREFRINGENCE-LIKE 9-RELATED"/>
    <property type="match status" value="1"/>
</dbReference>
<dbReference type="AlphaFoldDB" id="A0A6P5FXH5"/>
<dbReference type="InterPro" id="IPR025846">
    <property type="entry name" value="TBL_N"/>
</dbReference>
<dbReference type="InterPro" id="IPR026057">
    <property type="entry name" value="TBL_C"/>
</dbReference>
<dbReference type="OrthoDB" id="630188at2759"/>
<keyword evidence="3" id="KW-0808">Transferase</keyword>
<evidence type="ECO:0000256" key="6">
    <source>
        <dbReference type="ARBA" id="ARBA00022989"/>
    </source>
</evidence>
<proteinExistence type="inferred from homology"/>
<reference evidence="13" key="2">
    <citation type="submission" date="2025-08" db="UniProtKB">
        <authorList>
            <consortium name="RefSeq"/>
        </authorList>
    </citation>
    <scope>IDENTIFICATION</scope>
    <source>
        <tissue evidence="13">Leaf</tissue>
    </source>
</reference>
<evidence type="ECO:0000256" key="2">
    <source>
        <dbReference type="ARBA" id="ARBA00007727"/>
    </source>
</evidence>
<feature type="domain" description="Trichome birefringence-like N-terminal" evidence="11">
    <location>
        <begin position="53"/>
        <end position="106"/>
    </location>
</feature>
<accession>A0A6P5FXH5</accession>
<evidence type="ECO:0000256" key="1">
    <source>
        <dbReference type="ARBA" id="ARBA00004323"/>
    </source>
</evidence>
<organism evidence="12 13">
    <name type="scientific">Ananas comosus</name>
    <name type="common">Pineapple</name>
    <name type="synonym">Ananas ananas</name>
    <dbReference type="NCBI Taxonomy" id="4615"/>
    <lineage>
        <taxon>Eukaryota</taxon>
        <taxon>Viridiplantae</taxon>
        <taxon>Streptophyta</taxon>
        <taxon>Embryophyta</taxon>
        <taxon>Tracheophyta</taxon>
        <taxon>Spermatophyta</taxon>
        <taxon>Magnoliopsida</taxon>
        <taxon>Liliopsida</taxon>
        <taxon>Poales</taxon>
        <taxon>Bromeliaceae</taxon>
        <taxon>Bromelioideae</taxon>
        <taxon>Ananas</taxon>
    </lineage>
</organism>
<evidence type="ECO:0000313" key="13">
    <source>
        <dbReference type="RefSeq" id="XP_020098213.1"/>
    </source>
</evidence>
<keyword evidence="8 9" id="KW-0472">Membrane</keyword>
<evidence type="ECO:0000256" key="5">
    <source>
        <dbReference type="ARBA" id="ARBA00022968"/>
    </source>
</evidence>
<dbReference type="Pfam" id="PF13839">
    <property type="entry name" value="PC-Esterase"/>
    <property type="match status" value="1"/>
</dbReference>
<feature type="domain" description="Trichome birefringence-like C-terminal" evidence="10">
    <location>
        <begin position="107"/>
        <end position="388"/>
    </location>
</feature>
<reference evidence="12" key="1">
    <citation type="journal article" date="2015" name="Nat. Genet.">
        <title>The pineapple genome and the evolution of CAM photosynthesis.</title>
        <authorList>
            <person name="Ming R."/>
            <person name="VanBuren R."/>
            <person name="Wai C.M."/>
            <person name="Tang H."/>
            <person name="Schatz M.C."/>
            <person name="Bowers J.E."/>
            <person name="Lyons E."/>
            <person name="Wang M.L."/>
            <person name="Chen J."/>
            <person name="Biggers E."/>
            <person name="Zhang J."/>
            <person name="Huang L."/>
            <person name="Zhang L."/>
            <person name="Miao W."/>
            <person name="Zhang J."/>
            <person name="Ye Z."/>
            <person name="Miao C."/>
            <person name="Lin Z."/>
            <person name="Wang H."/>
            <person name="Zhou H."/>
            <person name="Yim W.C."/>
            <person name="Priest H.D."/>
            <person name="Zheng C."/>
            <person name="Woodhouse M."/>
            <person name="Edger P.P."/>
            <person name="Guyot R."/>
            <person name="Guo H.B."/>
            <person name="Guo H."/>
            <person name="Zheng G."/>
            <person name="Singh R."/>
            <person name="Sharma A."/>
            <person name="Min X."/>
            <person name="Zheng Y."/>
            <person name="Lee H."/>
            <person name="Gurtowski J."/>
            <person name="Sedlazeck F.J."/>
            <person name="Harkess A."/>
            <person name="McKain M.R."/>
            <person name="Liao Z."/>
            <person name="Fang J."/>
            <person name="Liu J."/>
            <person name="Zhang X."/>
            <person name="Zhang Q."/>
            <person name="Hu W."/>
            <person name="Qin Y."/>
            <person name="Wang K."/>
            <person name="Chen L.Y."/>
            <person name="Shirley N."/>
            <person name="Lin Y.R."/>
            <person name="Liu L.Y."/>
            <person name="Hernandez A.G."/>
            <person name="Wright C.L."/>
            <person name="Bulone V."/>
            <person name="Tuskan G.A."/>
            <person name="Heath K."/>
            <person name="Zee F."/>
            <person name="Moore P.H."/>
            <person name="Sunkar R."/>
            <person name="Leebens-Mack J.H."/>
            <person name="Mockler T."/>
            <person name="Bennetzen J.L."/>
            <person name="Freeling M."/>
            <person name="Sankoff D."/>
            <person name="Paterson A.H."/>
            <person name="Zhu X."/>
            <person name="Yang X."/>
            <person name="Smith J.A."/>
            <person name="Cushman J.C."/>
            <person name="Paull R.E."/>
            <person name="Yu Q."/>
        </authorList>
    </citation>
    <scope>NUCLEOTIDE SEQUENCE [LARGE SCALE GENOMIC DNA]</scope>
    <source>
        <strain evidence="12">cv. F153</strain>
    </source>
</reference>
<keyword evidence="4 9" id="KW-0812">Transmembrane</keyword>
<keyword evidence="12" id="KW-1185">Reference proteome</keyword>
<sequence length="399" mass="45829">MMTKAELGPHVSMVLGSVIFVVFVFSLHLHLLVVAFVADDAELANAMAGKLHEQCDLFKGEWIVNPVGPAYTNESCEFIEPARDCITNGRPDTKYLYWKWKPYGCELPLFNAKKFLNSMQNKSWVFIGDSIIRNQLLSLLCLLSKAAEVVRDETFKSSIWHFPSHNFTLGAVWTPFLLKASDEAYNITVHLDILASRWTSQYNDYDYVVISSGHWFFKTAVFFENDTIIGCHHCSRANLPNLPELGSDFLYRKALQLAFRFILSSDHKPLVLFRTWTPDHFEFGRRSSGGVCNRTKPYKEGEFSGDDWDHLMRGVEIEEFEKAVAVGTQNGTRIRLLDTYHLSLLRPDGHPGPYYRFHPDLRTRTYNDCLHWCLPGTLEAWNDIVMEMVLNEGDLMYSS</sequence>
<dbReference type="GO" id="GO:0000139">
    <property type="term" value="C:Golgi membrane"/>
    <property type="evidence" value="ECO:0007669"/>
    <property type="project" value="UniProtKB-SubCell"/>
</dbReference>
<evidence type="ECO:0000256" key="7">
    <source>
        <dbReference type="ARBA" id="ARBA00023034"/>
    </source>
</evidence>
<keyword evidence="5" id="KW-0735">Signal-anchor</keyword>
<evidence type="ECO:0000256" key="9">
    <source>
        <dbReference type="SAM" id="Phobius"/>
    </source>
</evidence>